<protein>
    <recommendedName>
        <fullName evidence="3">PCI domain-containing protein</fullName>
    </recommendedName>
</protein>
<gene>
    <name evidence="1" type="ORF">ASCRUDRAFT_6571</name>
</gene>
<dbReference type="GO" id="GO:0003723">
    <property type="term" value="F:RNA binding"/>
    <property type="evidence" value="ECO:0007669"/>
    <property type="project" value="InterPro"/>
</dbReference>
<dbReference type="PANTHER" id="PTHR12732">
    <property type="entry name" value="UNCHARACTERIZED PROTEASOME COMPONENT REGION PCI-CONTAINING"/>
    <property type="match status" value="1"/>
</dbReference>
<dbReference type="InterPro" id="IPR045114">
    <property type="entry name" value="Csn12-like"/>
</dbReference>
<dbReference type="GeneID" id="30964997"/>
<evidence type="ECO:0008006" key="3">
    <source>
        <dbReference type="Google" id="ProtNLM"/>
    </source>
</evidence>
<name>A0A1D2VMV4_9ASCO</name>
<reference evidence="2" key="1">
    <citation type="submission" date="2016-05" db="EMBL/GenBank/DDBJ databases">
        <title>Comparative genomics of biotechnologically important yeasts.</title>
        <authorList>
            <consortium name="DOE Joint Genome Institute"/>
            <person name="Riley R."/>
            <person name="Haridas S."/>
            <person name="Wolfe K.H."/>
            <person name="Lopes M.R."/>
            <person name="Hittinger C.T."/>
            <person name="Goker M."/>
            <person name="Salamov A."/>
            <person name="Wisecaver J."/>
            <person name="Long T.M."/>
            <person name="Aerts A.L."/>
            <person name="Barry K."/>
            <person name="Choi C."/>
            <person name="Clum A."/>
            <person name="Coughlan A.Y."/>
            <person name="Deshpande S."/>
            <person name="Douglass A.P."/>
            <person name="Hanson S.J."/>
            <person name="Klenk H.-P."/>
            <person name="Labutti K."/>
            <person name="Lapidus A."/>
            <person name="Lindquist E."/>
            <person name="Lipzen A."/>
            <person name="Meier-Kolthoff J.P."/>
            <person name="Ohm R.A."/>
            <person name="Otillar R.P."/>
            <person name="Pangilinan J."/>
            <person name="Peng Y."/>
            <person name="Rokas A."/>
            <person name="Rosa C.A."/>
            <person name="Scheuner C."/>
            <person name="Sibirny A.A."/>
            <person name="Slot J.C."/>
            <person name="Stielow J.B."/>
            <person name="Sun H."/>
            <person name="Kurtzman C.P."/>
            <person name="Blackwell M."/>
            <person name="Grigoriev I.V."/>
            <person name="Jeffries T.W."/>
        </authorList>
    </citation>
    <scope>NUCLEOTIDE SEQUENCE [LARGE SCALE GENOMIC DNA]</scope>
    <source>
        <strain evidence="2">DSM 1968</strain>
    </source>
</reference>
<dbReference type="OrthoDB" id="5404651at2759"/>
<keyword evidence="2" id="KW-1185">Reference proteome</keyword>
<dbReference type="GO" id="GO:0003690">
    <property type="term" value="F:double-stranded DNA binding"/>
    <property type="evidence" value="ECO:0007669"/>
    <property type="project" value="InterPro"/>
</dbReference>
<dbReference type="GO" id="GO:0000973">
    <property type="term" value="P:post-transcriptional tethering of RNA polymerase II gene DNA at nuclear periphery"/>
    <property type="evidence" value="ECO:0007669"/>
    <property type="project" value="TreeGrafter"/>
</dbReference>
<dbReference type="Proteomes" id="UP000095038">
    <property type="component" value="Unassembled WGS sequence"/>
</dbReference>
<organism evidence="1 2">
    <name type="scientific">Ascoidea rubescens DSM 1968</name>
    <dbReference type="NCBI Taxonomy" id="1344418"/>
    <lineage>
        <taxon>Eukaryota</taxon>
        <taxon>Fungi</taxon>
        <taxon>Dikarya</taxon>
        <taxon>Ascomycota</taxon>
        <taxon>Saccharomycotina</taxon>
        <taxon>Saccharomycetes</taxon>
        <taxon>Ascoideaceae</taxon>
        <taxon>Ascoidea</taxon>
    </lineage>
</organism>
<dbReference type="GO" id="GO:0006368">
    <property type="term" value="P:transcription elongation by RNA polymerase II"/>
    <property type="evidence" value="ECO:0007669"/>
    <property type="project" value="TreeGrafter"/>
</dbReference>
<sequence>MSQLNKNKPVFSLLNDIQSLIKSNDPALIQKKLSSLLSVNFYQNPSNFASLQNDLIINNNNSYNDLEKLIESYSFFNNDLDSFNTLILSYLNLVKSLNPSLLLNSLKYLIDYLNNLILFYLNPSYGYYSSYLLINSLNFLIPILIQFNRVLNSNNHNSNNNIILSNLSINLLKIFNNIRSSFYKNNLKINLLLFISINLCKIYYLINQPLLIQNIFININTLKNLNFDIFPKSQQISYRYYLANHYFIKNDLINSFHHFNWCYNNFYSPNLLKLKNPTIKLADIKNLKIIVENLVVIGLLLGKKNFNHLNNLFSNYPNDFNFILTYYNPILIAVQSGNLNLFISHLFNNQFYFKKKNFLILLINKGELLIYRKLFQRVYLLRKNLILSNYNKEHDDDKKIENEISTIDYNCFNIALNHSIGDLYSKISTNTNNFNYLFKIQTNTESNLINDELIENILISLINSNFLKGNIFPKLQKIKVSTKNNPFPDIFQINNTRFSLNKNDAWLDK</sequence>
<evidence type="ECO:0000313" key="1">
    <source>
        <dbReference type="EMBL" id="ODV62951.1"/>
    </source>
</evidence>
<evidence type="ECO:0000313" key="2">
    <source>
        <dbReference type="Proteomes" id="UP000095038"/>
    </source>
</evidence>
<dbReference type="RefSeq" id="XP_020049258.1">
    <property type="nucleotide sequence ID" value="XM_020191361.1"/>
</dbReference>
<dbReference type="PANTHER" id="PTHR12732:SF8">
    <property type="entry name" value="NUCLEAR MRNA EXPORT PROTEIN THP1"/>
    <property type="match status" value="1"/>
</dbReference>
<dbReference type="AlphaFoldDB" id="A0A1D2VMV4"/>
<accession>A0A1D2VMV4</accession>
<dbReference type="FunCoup" id="A0A1D2VMV4">
    <property type="interactions" value="107"/>
</dbReference>
<dbReference type="EMBL" id="KV454476">
    <property type="protein sequence ID" value="ODV62951.1"/>
    <property type="molecule type" value="Genomic_DNA"/>
</dbReference>
<dbReference type="STRING" id="1344418.A0A1D2VMV4"/>
<proteinExistence type="predicted"/>
<dbReference type="GO" id="GO:0070390">
    <property type="term" value="C:transcription export complex 2"/>
    <property type="evidence" value="ECO:0007669"/>
    <property type="project" value="TreeGrafter"/>
</dbReference>
<dbReference type="GO" id="GO:0016973">
    <property type="term" value="P:poly(A)+ mRNA export from nucleus"/>
    <property type="evidence" value="ECO:0007669"/>
    <property type="project" value="TreeGrafter"/>
</dbReference>
<dbReference type="InParanoid" id="A0A1D2VMV4"/>